<keyword evidence="9" id="KW-0547">Nucleotide-binding</keyword>
<comment type="similarity">
    <text evidence="2 6">Belongs to the AlaDH/PNT family.</text>
</comment>
<feature type="binding site" evidence="9">
    <location>
        <position position="204"/>
    </location>
    <ligand>
        <name>NAD(+)</name>
        <dbReference type="ChEBI" id="CHEBI:57540"/>
    </ligand>
</feature>
<dbReference type="AlphaFoldDB" id="A0A8J7TL77"/>
<organism evidence="12 13">
    <name type="scientific">Candidatus Obscuribacter phosphatis</name>
    <dbReference type="NCBI Taxonomy" id="1906157"/>
    <lineage>
        <taxon>Bacteria</taxon>
        <taxon>Bacillati</taxon>
        <taxon>Candidatus Melainabacteria</taxon>
        <taxon>Candidatus Obscuribacterales</taxon>
        <taxon>Candidatus Obscuribacteraceae</taxon>
        <taxon>Candidatus Obscuribacter</taxon>
    </lineage>
</organism>
<feature type="domain" description="Alanine dehydrogenase/pyridine nucleotide transhydrogenase NAD(H)-binding" evidence="10">
    <location>
        <begin position="150"/>
        <end position="298"/>
    </location>
</feature>
<dbReference type="InterPro" id="IPR008143">
    <property type="entry name" value="Ala_DH/PNT_CS2"/>
</dbReference>
<evidence type="ECO:0000313" key="12">
    <source>
        <dbReference type="EMBL" id="MBN8658723.1"/>
    </source>
</evidence>
<comment type="caution">
    <text evidence="12">The sequence shown here is derived from an EMBL/GenBank/DDBJ whole genome shotgun (WGS) entry which is preliminary data.</text>
</comment>
<name>A0A8J7TL77_9BACT</name>
<evidence type="ECO:0000259" key="10">
    <source>
        <dbReference type="SMART" id="SM01002"/>
    </source>
</evidence>
<dbReference type="FunFam" id="3.40.50.720:FF:000049">
    <property type="entry name" value="Alanine dehydrogenase"/>
    <property type="match status" value="1"/>
</dbReference>
<dbReference type="InterPro" id="IPR036291">
    <property type="entry name" value="NAD(P)-bd_dom_sf"/>
</dbReference>
<feature type="binding site" evidence="8">
    <location>
        <position position="76"/>
    </location>
    <ligand>
        <name>substrate</name>
    </ligand>
</feature>
<evidence type="ECO:0000256" key="5">
    <source>
        <dbReference type="ARBA" id="ARBA00023027"/>
    </source>
</evidence>
<dbReference type="PIRSF" id="PIRSF000183">
    <property type="entry name" value="Alanine_dh"/>
    <property type="match status" value="1"/>
</dbReference>
<dbReference type="SUPFAM" id="SSF52283">
    <property type="entry name" value="Formate/glycerate dehydrogenase catalytic domain-like"/>
    <property type="match status" value="1"/>
</dbReference>
<dbReference type="GO" id="GO:0005886">
    <property type="term" value="C:plasma membrane"/>
    <property type="evidence" value="ECO:0007669"/>
    <property type="project" value="TreeGrafter"/>
</dbReference>
<evidence type="ECO:0000256" key="4">
    <source>
        <dbReference type="ARBA" id="ARBA00023002"/>
    </source>
</evidence>
<dbReference type="InterPro" id="IPR007698">
    <property type="entry name" value="AlaDH/PNT_NAD(H)-bd"/>
</dbReference>
<evidence type="ECO:0000256" key="2">
    <source>
        <dbReference type="ARBA" id="ARBA00005689"/>
    </source>
</evidence>
<dbReference type="InterPro" id="IPR007886">
    <property type="entry name" value="AlaDH/PNT_N"/>
</dbReference>
<keyword evidence="4 6" id="KW-0560">Oxidoreductase</keyword>
<dbReference type="Gene3D" id="3.40.50.720">
    <property type="entry name" value="NAD(P)-binding Rossmann-like Domain"/>
    <property type="match status" value="2"/>
</dbReference>
<feature type="binding site" evidence="9">
    <location>
        <position position="221"/>
    </location>
    <ligand>
        <name>NAD(+)</name>
        <dbReference type="ChEBI" id="CHEBI:57540"/>
    </ligand>
</feature>
<dbReference type="EMBL" id="JAFLCK010000001">
    <property type="protein sequence ID" value="MBN8658723.1"/>
    <property type="molecule type" value="Genomic_DNA"/>
</dbReference>
<feature type="active site" description="Proton donor/acceptor" evidence="7">
    <location>
        <position position="97"/>
    </location>
</feature>
<comment type="pathway">
    <text evidence="1">Amino-acid degradation; L-alanine degradation via dehydrogenase pathway; NH(3) and pyruvate from L-alanine: step 1/1.</text>
</comment>
<evidence type="ECO:0000313" key="13">
    <source>
        <dbReference type="Proteomes" id="UP000664277"/>
    </source>
</evidence>
<evidence type="ECO:0000256" key="7">
    <source>
        <dbReference type="PIRSR" id="PIRSR000183-1"/>
    </source>
</evidence>
<proteinExistence type="inferred from homology"/>
<dbReference type="GO" id="GO:0042853">
    <property type="term" value="P:L-alanine catabolic process"/>
    <property type="evidence" value="ECO:0007669"/>
    <property type="project" value="InterPro"/>
</dbReference>
<evidence type="ECO:0000256" key="3">
    <source>
        <dbReference type="ARBA" id="ARBA00012897"/>
    </source>
</evidence>
<dbReference type="InterPro" id="IPR008141">
    <property type="entry name" value="Ala_DH"/>
</dbReference>
<dbReference type="SUPFAM" id="SSF51735">
    <property type="entry name" value="NAD(P)-binding Rossmann-fold domains"/>
    <property type="match status" value="1"/>
</dbReference>
<sequence>MAKVGIPKEIKDNEYRVAITLAGVKSLASEGHTVYVEKNAGVGSGMSDDEYKAAGATILPDAASVFGESDLILKVKEPQAQEVPLLKKGQLLFTYLHLAAMPKLAHDLAKTGATCIAYETVQLANGQLPLLTPMSEIAGRLATQIGANYLERPMGGRGVLLGGVPGVEPGEIIIVGGGVVGTNAAKIALGLGARVTIFDLSLERLRYLDDVFGGQVRTVFSVGHYLESLLPHADLVIGAVLIPGKQAPKLITRDMVSKMKKGAVIVDVAIDQGGCIETIKATTHSQPVYEVDGVVHYGVANIPGAVPWTSTRALTNATMPYAMKLARFGYQAVLDDPALNLGVNIHEGQIVHPGVLEAVGSPVAAK</sequence>
<reference evidence="12" key="1">
    <citation type="submission" date="2021-02" db="EMBL/GenBank/DDBJ databases">
        <title>Genome-Resolved Metagenomics of a Microbial Community Performing Photosynthetic Biological Nutrient Removal.</title>
        <authorList>
            <person name="Mcdaniel E.A."/>
        </authorList>
    </citation>
    <scope>NUCLEOTIDE SEQUENCE</scope>
    <source>
        <strain evidence="12">UWPOB_OBS1</strain>
    </source>
</reference>
<dbReference type="EC" id="1.4.1.1" evidence="3 6"/>
<dbReference type="NCBIfam" id="TIGR00518">
    <property type="entry name" value="alaDH"/>
    <property type="match status" value="1"/>
</dbReference>
<dbReference type="GO" id="GO:0000286">
    <property type="term" value="F:alanine dehydrogenase activity"/>
    <property type="evidence" value="ECO:0007669"/>
    <property type="project" value="UniProtKB-UniRule"/>
</dbReference>
<dbReference type="GO" id="GO:0000166">
    <property type="term" value="F:nucleotide binding"/>
    <property type="evidence" value="ECO:0007669"/>
    <property type="project" value="UniProtKB-KW"/>
</dbReference>
<feature type="binding site" evidence="9">
    <location>
        <position position="135"/>
    </location>
    <ligand>
        <name>NAD(+)</name>
        <dbReference type="ChEBI" id="CHEBI:57540"/>
    </ligand>
</feature>
<dbReference type="CDD" id="cd05305">
    <property type="entry name" value="L-AlaDH"/>
    <property type="match status" value="1"/>
</dbReference>
<dbReference type="Pfam" id="PF05222">
    <property type="entry name" value="AlaDh_PNT_N"/>
    <property type="match status" value="1"/>
</dbReference>
<evidence type="ECO:0000256" key="8">
    <source>
        <dbReference type="PIRSR" id="PIRSR000183-2"/>
    </source>
</evidence>
<dbReference type="Proteomes" id="UP000664277">
    <property type="component" value="Unassembled WGS sequence"/>
</dbReference>
<evidence type="ECO:0000256" key="1">
    <source>
        <dbReference type="ARBA" id="ARBA00005206"/>
    </source>
</evidence>
<gene>
    <name evidence="12" type="primary">ald</name>
    <name evidence="12" type="ORF">J0M35_00035</name>
</gene>
<comment type="catalytic activity">
    <reaction evidence="6">
        <text>L-alanine + NAD(+) + H2O = pyruvate + NH4(+) + NADH + H(+)</text>
        <dbReference type="Rhea" id="RHEA:18405"/>
        <dbReference type="ChEBI" id="CHEBI:15361"/>
        <dbReference type="ChEBI" id="CHEBI:15377"/>
        <dbReference type="ChEBI" id="CHEBI:15378"/>
        <dbReference type="ChEBI" id="CHEBI:28938"/>
        <dbReference type="ChEBI" id="CHEBI:57540"/>
        <dbReference type="ChEBI" id="CHEBI:57945"/>
        <dbReference type="ChEBI" id="CHEBI:57972"/>
        <dbReference type="EC" id="1.4.1.1"/>
    </reaction>
</comment>
<dbReference type="SMART" id="SM01003">
    <property type="entry name" value="AlaDh_PNT_N"/>
    <property type="match status" value="1"/>
</dbReference>
<feature type="binding site" evidence="9">
    <location>
        <begin position="240"/>
        <end position="241"/>
    </location>
    <ligand>
        <name>NAD(+)</name>
        <dbReference type="ChEBI" id="CHEBI:57540"/>
    </ligand>
</feature>
<feature type="binding site" evidence="9">
    <location>
        <position position="199"/>
    </location>
    <ligand>
        <name>NAD(+)</name>
        <dbReference type="ChEBI" id="CHEBI:57540"/>
    </ligand>
</feature>
<feature type="binding site" evidence="8">
    <location>
        <position position="16"/>
    </location>
    <ligand>
        <name>substrate</name>
    </ligand>
</feature>
<evidence type="ECO:0000256" key="9">
    <source>
        <dbReference type="PIRSR" id="PIRSR000183-3"/>
    </source>
</evidence>
<keyword evidence="5 6" id="KW-0520">NAD</keyword>
<evidence type="ECO:0000259" key="11">
    <source>
        <dbReference type="SMART" id="SM01003"/>
    </source>
</evidence>
<dbReference type="SMART" id="SM01002">
    <property type="entry name" value="AlaDh_PNT_C"/>
    <property type="match status" value="1"/>
</dbReference>
<feature type="domain" description="Alanine dehydrogenase/pyridine nucleotide transhydrogenase N-terminal" evidence="11">
    <location>
        <begin position="5"/>
        <end position="138"/>
    </location>
</feature>
<accession>A0A8J7TL77</accession>
<feature type="binding site" evidence="9">
    <location>
        <begin position="268"/>
        <end position="271"/>
    </location>
    <ligand>
        <name>NAD(+)</name>
        <dbReference type="ChEBI" id="CHEBI:57540"/>
    </ligand>
</feature>
<dbReference type="Pfam" id="PF01262">
    <property type="entry name" value="AlaDh_PNT_C"/>
    <property type="match status" value="1"/>
</dbReference>
<evidence type="ECO:0000256" key="6">
    <source>
        <dbReference type="PIRNR" id="PIRNR000183"/>
    </source>
</evidence>
<dbReference type="PROSITE" id="PS00837">
    <property type="entry name" value="ALADH_PNT_2"/>
    <property type="match status" value="1"/>
</dbReference>
<protein>
    <recommendedName>
        <fullName evidence="3 6">Alanine dehydrogenase</fullName>
        <ecNumber evidence="3 6">1.4.1.1</ecNumber>
    </recommendedName>
</protein>
<feature type="active site" description="Proton donor/acceptor" evidence="7">
    <location>
        <position position="271"/>
    </location>
</feature>
<dbReference type="PANTHER" id="PTHR42795:SF1">
    <property type="entry name" value="ALANINE DEHYDROGENASE"/>
    <property type="match status" value="1"/>
</dbReference>
<dbReference type="PANTHER" id="PTHR42795">
    <property type="entry name" value="ALANINE DEHYDROGENASE"/>
    <property type="match status" value="1"/>
</dbReference>